<proteinExistence type="predicted"/>
<protein>
    <submittedName>
        <fullName evidence="1">Uncharacterized protein</fullName>
    </submittedName>
</protein>
<evidence type="ECO:0000313" key="2">
    <source>
        <dbReference type="Proteomes" id="UP000239322"/>
    </source>
</evidence>
<comment type="caution">
    <text evidence="1">The sequence shown here is derived from an EMBL/GenBank/DDBJ whole genome shotgun (WGS) entry which is preliminary data.</text>
</comment>
<gene>
    <name evidence="1" type="ORF">C6N75_07595</name>
</gene>
<organism evidence="1 2">
    <name type="scientific">Streptomyces solincola</name>
    <dbReference type="NCBI Taxonomy" id="2100817"/>
    <lineage>
        <taxon>Bacteria</taxon>
        <taxon>Bacillati</taxon>
        <taxon>Actinomycetota</taxon>
        <taxon>Actinomycetes</taxon>
        <taxon>Kitasatosporales</taxon>
        <taxon>Streptomycetaceae</taxon>
        <taxon>Streptomyces</taxon>
    </lineage>
</organism>
<reference evidence="1 2" key="1">
    <citation type="submission" date="2018-03" db="EMBL/GenBank/DDBJ databases">
        <title>Novel Streptomyces sp. from soil.</title>
        <authorList>
            <person name="Tan G.Y.A."/>
            <person name="Lee Z.Y."/>
        </authorList>
    </citation>
    <scope>NUCLEOTIDE SEQUENCE [LARGE SCALE GENOMIC DNA]</scope>
    <source>
        <strain evidence="1 2">ST5x</strain>
    </source>
</reference>
<accession>A0A2S9PZF8</accession>
<dbReference type="Proteomes" id="UP000239322">
    <property type="component" value="Unassembled WGS sequence"/>
</dbReference>
<dbReference type="AlphaFoldDB" id="A0A2S9PZF8"/>
<dbReference type="EMBL" id="PVLV01000098">
    <property type="protein sequence ID" value="PRH79810.1"/>
    <property type="molecule type" value="Genomic_DNA"/>
</dbReference>
<sequence>MYLIHLSLRPPPGRAPLPAGTAEAIAAQAVSEDGLEHVAVHASAWPHPVVGLFLRAAGLAAAEAAAEALWQRARAAHPSLSAWELTYAEVPLLPVWEGRVEA</sequence>
<evidence type="ECO:0000313" key="1">
    <source>
        <dbReference type="EMBL" id="PRH79810.1"/>
    </source>
</evidence>
<name>A0A2S9PZF8_9ACTN</name>
<keyword evidence="2" id="KW-1185">Reference proteome</keyword>
<dbReference type="OrthoDB" id="3543128at2"/>
<dbReference type="RefSeq" id="WP_105868083.1">
    <property type="nucleotide sequence ID" value="NZ_PVLV01000098.1"/>
</dbReference>